<name>A0ABN7VKS4_GIGMA</name>
<keyword evidence="2" id="KW-1185">Reference proteome</keyword>
<reference evidence="1 2" key="1">
    <citation type="submission" date="2021-06" db="EMBL/GenBank/DDBJ databases">
        <authorList>
            <person name="Kallberg Y."/>
            <person name="Tangrot J."/>
            <person name="Rosling A."/>
        </authorList>
    </citation>
    <scope>NUCLEOTIDE SEQUENCE [LARGE SCALE GENOMIC DNA]</scope>
    <source>
        <strain evidence="1 2">120-4 pot B 10/14</strain>
    </source>
</reference>
<comment type="caution">
    <text evidence="1">The sequence shown here is derived from an EMBL/GenBank/DDBJ whole genome shotgun (WGS) entry which is preliminary data.</text>
</comment>
<organism evidence="1 2">
    <name type="scientific">Gigaspora margarita</name>
    <dbReference type="NCBI Taxonomy" id="4874"/>
    <lineage>
        <taxon>Eukaryota</taxon>
        <taxon>Fungi</taxon>
        <taxon>Fungi incertae sedis</taxon>
        <taxon>Mucoromycota</taxon>
        <taxon>Glomeromycotina</taxon>
        <taxon>Glomeromycetes</taxon>
        <taxon>Diversisporales</taxon>
        <taxon>Gigasporaceae</taxon>
        <taxon>Gigaspora</taxon>
    </lineage>
</organism>
<proteinExistence type="predicted"/>
<accession>A0ABN7VKS4</accession>
<dbReference type="Proteomes" id="UP000789901">
    <property type="component" value="Unassembled WGS sequence"/>
</dbReference>
<protein>
    <submittedName>
        <fullName evidence="1">9619_t:CDS:1</fullName>
    </submittedName>
</protein>
<evidence type="ECO:0000313" key="2">
    <source>
        <dbReference type="Proteomes" id="UP000789901"/>
    </source>
</evidence>
<evidence type="ECO:0000313" key="1">
    <source>
        <dbReference type="EMBL" id="CAG8777383.1"/>
    </source>
</evidence>
<dbReference type="EMBL" id="CAJVQB010015913">
    <property type="protein sequence ID" value="CAG8777383.1"/>
    <property type="molecule type" value="Genomic_DNA"/>
</dbReference>
<gene>
    <name evidence="1" type="ORF">GMARGA_LOCUS19250</name>
</gene>
<sequence length="91" mass="10696">MKLVKAIMQIKNYNSTASESSNYSLYSFEQSLESQIELKEGNSYTSHEAFFIAVKKTLKQLKSQENDFQYEININPEMNELEQAIWMFPEQ</sequence>